<feature type="transmembrane region" description="Helical" evidence="6">
    <location>
        <begin position="295"/>
        <end position="315"/>
    </location>
</feature>
<keyword evidence="2" id="KW-1003">Cell membrane</keyword>
<dbReference type="InterPro" id="IPR002797">
    <property type="entry name" value="Polysacc_synth"/>
</dbReference>
<dbReference type="CDD" id="cd13124">
    <property type="entry name" value="MATE_SpoVB_like"/>
    <property type="match status" value="1"/>
</dbReference>
<proteinExistence type="predicted"/>
<evidence type="ECO:0000256" key="4">
    <source>
        <dbReference type="ARBA" id="ARBA00022989"/>
    </source>
</evidence>
<feature type="transmembrane region" description="Helical" evidence="6">
    <location>
        <begin position="128"/>
        <end position="145"/>
    </location>
</feature>
<feature type="transmembrane region" description="Helical" evidence="6">
    <location>
        <begin position="427"/>
        <end position="446"/>
    </location>
</feature>
<protein>
    <submittedName>
        <fullName evidence="7">Oligosaccharide flippase family protein</fullName>
    </submittedName>
</protein>
<accession>A0ABW2EGV9</accession>
<feature type="transmembrane region" description="Helical" evidence="6">
    <location>
        <begin position="458"/>
        <end position="479"/>
    </location>
</feature>
<keyword evidence="3 6" id="KW-0812">Transmembrane</keyword>
<feature type="transmembrane region" description="Helical" evidence="6">
    <location>
        <begin position="190"/>
        <end position="214"/>
    </location>
</feature>
<dbReference type="EMBL" id="JBHSZV010000014">
    <property type="protein sequence ID" value="MFC7061467.1"/>
    <property type="molecule type" value="Genomic_DNA"/>
</dbReference>
<feature type="transmembrane region" description="Helical" evidence="6">
    <location>
        <begin position="494"/>
        <end position="514"/>
    </location>
</feature>
<keyword evidence="5 6" id="KW-0472">Membrane</keyword>
<keyword evidence="4 6" id="KW-1133">Transmembrane helix</keyword>
<gene>
    <name evidence="7" type="ORF">ACFQIC_06285</name>
</gene>
<feature type="transmembrane region" description="Helical" evidence="6">
    <location>
        <begin position="166"/>
        <end position="184"/>
    </location>
</feature>
<feature type="transmembrane region" description="Helical" evidence="6">
    <location>
        <begin position="243"/>
        <end position="263"/>
    </location>
</feature>
<dbReference type="PANTHER" id="PTHR30250">
    <property type="entry name" value="PST FAMILY PREDICTED COLANIC ACID TRANSPORTER"/>
    <property type="match status" value="1"/>
</dbReference>
<comment type="caution">
    <text evidence="7">The sequence shown here is derived from an EMBL/GenBank/DDBJ whole genome shotgun (WGS) entry which is preliminary data.</text>
</comment>
<dbReference type="PANTHER" id="PTHR30250:SF21">
    <property type="entry name" value="LIPID II FLIPPASE MURJ"/>
    <property type="match status" value="1"/>
</dbReference>
<dbReference type="Pfam" id="PF01943">
    <property type="entry name" value="Polysacc_synt"/>
    <property type="match status" value="1"/>
</dbReference>
<dbReference type="Proteomes" id="UP001596410">
    <property type="component" value="Unassembled WGS sequence"/>
</dbReference>
<evidence type="ECO:0000256" key="5">
    <source>
        <dbReference type="ARBA" id="ARBA00023136"/>
    </source>
</evidence>
<evidence type="ECO:0000313" key="7">
    <source>
        <dbReference type="EMBL" id="MFC7061467.1"/>
    </source>
</evidence>
<evidence type="ECO:0000256" key="3">
    <source>
        <dbReference type="ARBA" id="ARBA00022692"/>
    </source>
</evidence>
<feature type="transmembrane region" description="Helical" evidence="6">
    <location>
        <begin position="7"/>
        <end position="28"/>
    </location>
</feature>
<sequence>MSKILKGTMILTGATFLSKFLGMIYTIPFEQMVGPEGIELYFYAYTPYNILLSLSTLGVPMAVSKFVSKYNSLEDYQTGREMFRSGMQLMGITGIIAFLTLFLSAEYIAQFSLADDDSSATVADTAMVIRMVSFALLIIPSMSIIRGFFQGNESMAPTGISQVIEQIVRIIFLLVAVYLILYVMDGNVSTAIGYSTFAAFIGGIASLIVLIIFWKKRKPYLDRQLAKQEYTYDLSKKSMYKELISYAGPFILVGIATPLYQLIDQFTFNKAMASSGLAEISGASLSAIHVLSHKLVIIPVTLGIGLSLALLPAITKSFTKRDMTLLNHQINQALQIIALLILPAVVGLSLLSYEAFGVFYGVENVEYYGLLLRWYAPVGLLFALYTVTAAILQGVNRQNFALVSLGAGLFIKFATNSWFIIMFGAKGSIIATGLAVLTGVTLNLWRIQRAIDFSYKQVYKRTLLILILTFIMAVFIWVIKWGFSLVWDPMENRLAALFALFLSAGLGGIIYMWMSYQTTLLERILGGRVRVLDKFLKHNR</sequence>
<dbReference type="PIRSF" id="PIRSF038958">
    <property type="entry name" value="PG_synth_SpoVB"/>
    <property type="match status" value="1"/>
</dbReference>
<dbReference type="InterPro" id="IPR050833">
    <property type="entry name" value="Poly_Biosynth_Transport"/>
</dbReference>
<name>A0ABW2EGV9_9BACI</name>
<evidence type="ECO:0000256" key="6">
    <source>
        <dbReference type="SAM" id="Phobius"/>
    </source>
</evidence>
<feature type="transmembrane region" description="Helical" evidence="6">
    <location>
        <begin position="48"/>
        <end position="68"/>
    </location>
</feature>
<feature type="transmembrane region" description="Helical" evidence="6">
    <location>
        <begin position="399"/>
        <end position="421"/>
    </location>
</feature>
<evidence type="ECO:0000256" key="2">
    <source>
        <dbReference type="ARBA" id="ARBA00022475"/>
    </source>
</evidence>
<reference evidence="8" key="1">
    <citation type="journal article" date="2019" name="Int. J. Syst. Evol. Microbiol.">
        <title>The Global Catalogue of Microorganisms (GCM) 10K type strain sequencing project: providing services to taxonomists for standard genome sequencing and annotation.</title>
        <authorList>
            <consortium name="The Broad Institute Genomics Platform"/>
            <consortium name="The Broad Institute Genome Sequencing Center for Infectious Disease"/>
            <person name="Wu L."/>
            <person name="Ma J."/>
        </authorList>
    </citation>
    <scope>NUCLEOTIDE SEQUENCE [LARGE SCALE GENOMIC DNA]</scope>
    <source>
        <strain evidence="8">CGMCC 4.1621</strain>
    </source>
</reference>
<dbReference type="InterPro" id="IPR024923">
    <property type="entry name" value="PG_synth_SpoVB"/>
</dbReference>
<evidence type="ECO:0000313" key="8">
    <source>
        <dbReference type="Proteomes" id="UP001596410"/>
    </source>
</evidence>
<keyword evidence="8" id="KW-1185">Reference proteome</keyword>
<evidence type="ECO:0000256" key="1">
    <source>
        <dbReference type="ARBA" id="ARBA00004651"/>
    </source>
</evidence>
<comment type="subcellular location">
    <subcellularLocation>
        <location evidence="1">Cell membrane</location>
        <topology evidence="1">Multi-pass membrane protein</topology>
    </subcellularLocation>
</comment>
<feature type="transmembrane region" description="Helical" evidence="6">
    <location>
        <begin position="89"/>
        <end position="108"/>
    </location>
</feature>
<dbReference type="RefSeq" id="WP_204707522.1">
    <property type="nucleotide sequence ID" value="NZ_JBHSZV010000014.1"/>
</dbReference>
<feature type="transmembrane region" description="Helical" evidence="6">
    <location>
        <begin position="336"/>
        <end position="362"/>
    </location>
</feature>
<feature type="transmembrane region" description="Helical" evidence="6">
    <location>
        <begin position="374"/>
        <end position="392"/>
    </location>
</feature>
<organism evidence="7 8">
    <name type="scientific">Halobacillus seohaensis</name>
    <dbReference type="NCBI Taxonomy" id="447421"/>
    <lineage>
        <taxon>Bacteria</taxon>
        <taxon>Bacillati</taxon>
        <taxon>Bacillota</taxon>
        <taxon>Bacilli</taxon>
        <taxon>Bacillales</taxon>
        <taxon>Bacillaceae</taxon>
        <taxon>Halobacillus</taxon>
    </lineage>
</organism>